<dbReference type="Pfam" id="PF11736">
    <property type="entry name" value="DUF3299"/>
    <property type="match status" value="1"/>
</dbReference>
<comment type="caution">
    <text evidence="1">The sequence shown here is derived from an EMBL/GenBank/DDBJ whole genome shotgun (WGS) entry which is preliminary data.</text>
</comment>
<proteinExistence type="predicted"/>
<dbReference type="Gene3D" id="2.40.50.870">
    <property type="entry name" value="Protein of unknown function (DUF3299)"/>
    <property type="match status" value="1"/>
</dbReference>
<gene>
    <name evidence="1" type="ORF">GAK31_00248</name>
</gene>
<organism evidence="1 2">
    <name type="scientific">Stenotrophomonas maltophilia</name>
    <name type="common">Pseudomonas maltophilia</name>
    <name type="synonym">Xanthomonas maltophilia</name>
    <dbReference type="NCBI Taxonomy" id="40324"/>
    <lineage>
        <taxon>Bacteria</taxon>
        <taxon>Pseudomonadati</taxon>
        <taxon>Pseudomonadota</taxon>
        <taxon>Gammaproteobacteria</taxon>
        <taxon>Lysobacterales</taxon>
        <taxon>Lysobacteraceae</taxon>
        <taxon>Stenotrophomonas</taxon>
        <taxon>Stenotrophomonas maltophilia group</taxon>
    </lineage>
</organism>
<accession>A0A7V8FJ71</accession>
<dbReference type="InterPro" id="IPR021727">
    <property type="entry name" value="DUF3299"/>
</dbReference>
<dbReference type="EMBL" id="WNDS01000001">
    <property type="protein sequence ID" value="KAF1016989.1"/>
    <property type="molecule type" value="Genomic_DNA"/>
</dbReference>
<evidence type="ECO:0000313" key="2">
    <source>
        <dbReference type="Proteomes" id="UP000487117"/>
    </source>
</evidence>
<reference evidence="2" key="1">
    <citation type="journal article" date="2020" name="MBio">
        <title>Horizontal gene transfer to a defensive symbiont with a reduced genome amongst a multipartite beetle microbiome.</title>
        <authorList>
            <person name="Waterworth S.C."/>
            <person name="Florez L.V."/>
            <person name="Rees E.R."/>
            <person name="Hertweck C."/>
            <person name="Kaltenpoth M."/>
            <person name="Kwan J.C."/>
        </authorList>
    </citation>
    <scope>NUCLEOTIDE SEQUENCE [LARGE SCALE GENOMIC DNA]</scope>
</reference>
<evidence type="ECO:0008006" key="3">
    <source>
        <dbReference type="Google" id="ProtNLM"/>
    </source>
</evidence>
<dbReference type="PROSITE" id="PS51257">
    <property type="entry name" value="PROKAR_LIPOPROTEIN"/>
    <property type="match status" value="1"/>
</dbReference>
<sequence>MRNLLRGGALLLLIALLLAGCKRPTDTGMRALPPTPVQDSATGTAAGAAAPAERELDWLEMMPKDELAALERGDGPEVEHVGSRRMPQFGTFRTVDAVLEVPVRLPGYVVPLGTTQNGQLTEFLFVPYYGVCIHVPRPPPNQIVHVLLGHPIDMPDMYSPFFLAGTLHAERTDDDLAGSAYTMHDARLKPYDP</sequence>
<dbReference type="Proteomes" id="UP000487117">
    <property type="component" value="Unassembled WGS sequence"/>
</dbReference>
<evidence type="ECO:0000313" key="1">
    <source>
        <dbReference type="EMBL" id="KAF1016989.1"/>
    </source>
</evidence>
<protein>
    <recommendedName>
        <fullName evidence="3">DUF3299 domain-containing protein</fullName>
    </recommendedName>
</protein>
<dbReference type="AlphaFoldDB" id="A0A7V8FJ71"/>
<name>A0A7V8FJ71_STEMA</name>